<comment type="similarity">
    <text evidence="1">Belongs to the 'phage' integrase family.</text>
</comment>
<accession>A0ABX7W7X4</accession>
<evidence type="ECO:0000313" key="6">
    <source>
        <dbReference type="EMBL" id="QTP55875.1"/>
    </source>
</evidence>
<dbReference type="RefSeq" id="WP_209537762.1">
    <property type="nucleotide sequence ID" value="NZ_CP053381.1"/>
</dbReference>
<dbReference type="PANTHER" id="PTHR30629">
    <property type="entry name" value="PROPHAGE INTEGRASE"/>
    <property type="match status" value="1"/>
</dbReference>
<evidence type="ECO:0000256" key="3">
    <source>
        <dbReference type="ARBA" id="ARBA00023125"/>
    </source>
</evidence>
<organism evidence="6 7">
    <name type="scientific">Billgrantia sulfidoxydans</name>
    <dbReference type="NCBI Taxonomy" id="2733484"/>
    <lineage>
        <taxon>Bacteria</taxon>
        <taxon>Pseudomonadati</taxon>
        <taxon>Pseudomonadota</taxon>
        <taxon>Gammaproteobacteria</taxon>
        <taxon>Oceanospirillales</taxon>
        <taxon>Halomonadaceae</taxon>
        <taxon>Billgrantia</taxon>
    </lineage>
</organism>
<dbReference type="InterPro" id="IPR050808">
    <property type="entry name" value="Phage_Integrase"/>
</dbReference>
<dbReference type="InterPro" id="IPR025166">
    <property type="entry name" value="Integrase_DNA_bind_dom"/>
</dbReference>
<keyword evidence="3" id="KW-0238">DNA-binding</keyword>
<proteinExistence type="inferred from homology"/>
<dbReference type="Proteomes" id="UP000671868">
    <property type="component" value="Chromosome"/>
</dbReference>
<feature type="domain" description="Tyr recombinase" evidence="5">
    <location>
        <begin position="192"/>
        <end position="391"/>
    </location>
</feature>
<dbReference type="CDD" id="cd00801">
    <property type="entry name" value="INT_P4_C"/>
    <property type="match status" value="1"/>
</dbReference>
<keyword evidence="2" id="KW-0229">DNA integration</keyword>
<evidence type="ECO:0000259" key="5">
    <source>
        <dbReference type="PROSITE" id="PS51898"/>
    </source>
</evidence>
<dbReference type="Gene3D" id="1.10.150.130">
    <property type="match status" value="1"/>
</dbReference>
<dbReference type="Pfam" id="PF00589">
    <property type="entry name" value="Phage_integrase"/>
    <property type="match status" value="1"/>
</dbReference>
<gene>
    <name evidence="6" type="ORF">HNO51_14995</name>
</gene>
<dbReference type="Gene3D" id="3.30.160.390">
    <property type="entry name" value="Integrase, DNA-binding domain"/>
    <property type="match status" value="1"/>
</dbReference>
<evidence type="ECO:0000256" key="1">
    <source>
        <dbReference type="ARBA" id="ARBA00008857"/>
    </source>
</evidence>
<sequence length="417" mass="47584">MSNGKLGGLALEARSDREAKRWIYRYRQGEKVVEYQLGSFPQMKLGEARQAHRDAFELVRQGIDPRKQRKAIKAANQAAWTMGEAFTRWIVFYATAPARGGQPPTERTVLKQKGRWRLHLEKRLGGAYVRDMNRRLLIEVLEEIASSAREEARQCLTLLRQLLDYCEDREQIYDNPAAGLKPAKVKARPGKPRERHLKLPELKELWEVLGESRNTEGLASTAMLSVTVANAIRLLILTGARRAEVAAMRWDEITKDTWHIHASRTKSAREHTVHLSHQALAILEEQKKLTTSDFVFASSRDVEKPIHYDSITTAIARLQGRARKVPDTEAPLNHLEHFTVHDLRRSVATLWTETFLADPLLVEAMLAHVPPRLVGTYNKGKRYKMQVDVWERWGEMIAGFGEVGAASNLVELSRHRT</sequence>
<protein>
    <submittedName>
        <fullName evidence="6">Site-specific integrase</fullName>
    </submittedName>
</protein>
<name>A0ABX7W7X4_9GAMM</name>
<dbReference type="Pfam" id="PF13356">
    <property type="entry name" value="Arm-DNA-bind_3"/>
    <property type="match status" value="1"/>
</dbReference>
<evidence type="ECO:0000256" key="2">
    <source>
        <dbReference type="ARBA" id="ARBA00022908"/>
    </source>
</evidence>
<keyword evidence="4" id="KW-0233">DNA recombination</keyword>
<keyword evidence="7" id="KW-1185">Reference proteome</keyword>
<evidence type="ECO:0000256" key="4">
    <source>
        <dbReference type="ARBA" id="ARBA00023172"/>
    </source>
</evidence>
<dbReference type="SUPFAM" id="SSF56349">
    <property type="entry name" value="DNA breaking-rejoining enzymes"/>
    <property type="match status" value="1"/>
</dbReference>
<dbReference type="EMBL" id="CP053381">
    <property type="protein sequence ID" value="QTP55875.1"/>
    <property type="molecule type" value="Genomic_DNA"/>
</dbReference>
<dbReference type="InterPro" id="IPR038488">
    <property type="entry name" value="Integrase_DNA-bd_sf"/>
</dbReference>
<dbReference type="PROSITE" id="PS51898">
    <property type="entry name" value="TYR_RECOMBINASE"/>
    <property type="match status" value="1"/>
</dbReference>
<dbReference type="Gene3D" id="1.10.443.10">
    <property type="entry name" value="Intergrase catalytic core"/>
    <property type="match status" value="1"/>
</dbReference>
<dbReference type="InterPro" id="IPR013762">
    <property type="entry name" value="Integrase-like_cat_sf"/>
</dbReference>
<evidence type="ECO:0000313" key="7">
    <source>
        <dbReference type="Proteomes" id="UP000671868"/>
    </source>
</evidence>
<dbReference type="InterPro" id="IPR011010">
    <property type="entry name" value="DNA_brk_join_enz"/>
</dbReference>
<dbReference type="PANTHER" id="PTHR30629:SF2">
    <property type="entry name" value="PROPHAGE INTEGRASE INTS-RELATED"/>
    <property type="match status" value="1"/>
</dbReference>
<dbReference type="InterPro" id="IPR002104">
    <property type="entry name" value="Integrase_catalytic"/>
</dbReference>
<reference evidence="6 7" key="1">
    <citation type="journal article" date="2021" name="Front. Microbiol.">
        <title>Aerobic Denitrification and Heterotrophic Sulfur Oxidation in the Genus Halomonas Revealed by Six Novel Species Characterizations and Genome-Based Analysis.</title>
        <authorList>
            <person name="Wang L."/>
            <person name="Shao Z."/>
        </authorList>
    </citation>
    <scope>NUCLEOTIDE SEQUENCE [LARGE SCALE GENOMIC DNA]</scope>
    <source>
        <strain evidence="6 7">MCCC 1A11059</strain>
    </source>
</reference>
<dbReference type="InterPro" id="IPR010998">
    <property type="entry name" value="Integrase_recombinase_N"/>
</dbReference>